<dbReference type="Gene3D" id="1.20.120.530">
    <property type="entry name" value="GntR ligand-binding domain-like"/>
    <property type="match status" value="1"/>
</dbReference>
<keyword evidence="1" id="KW-0805">Transcription regulation</keyword>
<dbReference type="InterPro" id="IPR000524">
    <property type="entry name" value="Tscrpt_reg_HTH_GntR"/>
</dbReference>
<evidence type="ECO:0000256" key="1">
    <source>
        <dbReference type="ARBA" id="ARBA00023015"/>
    </source>
</evidence>
<dbReference type="SMART" id="SM00895">
    <property type="entry name" value="FCD"/>
    <property type="match status" value="1"/>
</dbReference>
<name>A0ABT8K5D4_9MICC</name>
<dbReference type="SMART" id="SM00345">
    <property type="entry name" value="HTH_GNTR"/>
    <property type="match status" value="1"/>
</dbReference>
<dbReference type="Pfam" id="PF07729">
    <property type="entry name" value="FCD"/>
    <property type="match status" value="1"/>
</dbReference>
<dbReference type="InterPro" id="IPR008920">
    <property type="entry name" value="TF_FadR/GntR_C"/>
</dbReference>
<dbReference type="RefSeq" id="WP_301229085.1">
    <property type="nucleotide sequence ID" value="NZ_JAROCG010000002.1"/>
</dbReference>
<dbReference type="SUPFAM" id="SSF46785">
    <property type="entry name" value="Winged helix' DNA-binding domain"/>
    <property type="match status" value="1"/>
</dbReference>
<organism evidence="5 6">
    <name type="scientific">Arthrobacter burdickii</name>
    <dbReference type="NCBI Taxonomy" id="3035920"/>
    <lineage>
        <taxon>Bacteria</taxon>
        <taxon>Bacillati</taxon>
        <taxon>Actinomycetota</taxon>
        <taxon>Actinomycetes</taxon>
        <taxon>Micrococcales</taxon>
        <taxon>Micrococcaceae</taxon>
        <taxon>Arthrobacter</taxon>
    </lineage>
</organism>
<feature type="domain" description="HTH gntR-type" evidence="4">
    <location>
        <begin position="4"/>
        <end position="72"/>
    </location>
</feature>
<evidence type="ECO:0000313" key="5">
    <source>
        <dbReference type="EMBL" id="MDN4612232.1"/>
    </source>
</evidence>
<comment type="caution">
    <text evidence="5">The sequence shown here is derived from an EMBL/GenBank/DDBJ whole genome shotgun (WGS) entry which is preliminary data.</text>
</comment>
<evidence type="ECO:0000256" key="3">
    <source>
        <dbReference type="ARBA" id="ARBA00023163"/>
    </source>
</evidence>
<dbReference type="PANTHER" id="PTHR43537">
    <property type="entry name" value="TRANSCRIPTIONAL REGULATOR, GNTR FAMILY"/>
    <property type="match status" value="1"/>
</dbReference>
<dbReference type="Gene3D" id="1.10.10.10">
    <property type="entry name" value="Winged helix-like DNA-binding domain superfamily/Winged helix DNA-binding domain"/>
    <property type="match status" value="1"/>
</dbReference>
<evidence type="ECO:0000313" key="6">
    <source>
        <dbReference type="Proteomes" id="UP001174209"/>
    </source>
</evidence>
<keyword evidence="3" id="KW-0804">Transcription</keyword>
<dbReference type="InterPro" id="IPR036388">
    <property type="entry name" value="WH-like_DNA-bd_sf"/>
</dbReference>
<evidence type="ECO:0000259" key="4">
    <source>
        <dbReference type="PROSITE" id="PS50949"/>
    </source>
</evidence>
<dbReference type="PANTHER" id="PTHR43537:SF44">
    <property type="entry name" value="GNTR FAMILY REGULATORY PROTEIN"/>
    <property type="match status" value="1"/>
</dbReference>
<keyword evidence="2" id="KW-0238">DNA-binding</keyword>
<dbReference type="Pfam" id="PF00392">
    <property type="entry name" value="GntR"/>
    <property type="match status" value="1"/>
</dbReference>
<dbReference type="CDD" id="cd07377">
    <property type="entry name" value="WHTH_GntR"/>
    <property type="match status" value="1"/>
</dbReference>
<keyword evidence="6" id="KW-1185">Reference proteome</keyword>
<reference evidence="5" key="1">
    <citation type="submission" date="2023-06" db="EMBL/GenBank/DDBJ databases">
        <title>MT1 and MT2 Draft Genomes of Novel Species.</title>
        <authorList>
            <person name="Venkateswaran K."/>
        </authorList>
    </citation>
    <scope>NUCLEOTIDE SEQUENCE</scope>
    <source>
        <strain evidence="5">IIF3SC-B10</strain>
    </source>
</reference>
<proteinExistence type="predicted"/>
<dbReference type="PRINTS" id="PR00035">
    <property type="entry name" value="HTHGNTR"/>
</dbReference>
<dbReference type="Proteomes" id="UP001174209">
    <property type="component" value="Unassembled WGS sequence"/>
</dbReference>
<protein>
    <submittedName>
        <fullName evidence="5">FadR/GntR family transcriptional regulator</fullName>
    </submittedName>
</protein>
<gene>
    <name evidence="5" type="ORF">P5G52_15300</name>
</gene>
<dbReference type="PROSITE" id="PS50949">
    <property type="entry name" value="HTH_GNTR"/>
    <property type="match status" value="1"/>
</dbReference>
<accession>A0ABT8K5D4</accession>
<sequence length="234" mass="26027">MARQSLVSMVSDHLFDRIIAGDFPPDAALPGELELTAHHDVSRLTVREAIKTLEAQSVVRIERGRGTFVNPVNRWESMDMVLRATMEAGNNAEASIQLIEVRRMLETGAAELAATRITTNELDSLRHHLTSMQESHDTADLTRFVEADLAFHNVILHASGNVFLAVMFEPLSRVIAARRKETSRVPEIQAHAIREHAEIITALASGGAESARLAMDSHMAQTMRDLKTYVLKRQ</sequence>
<evidence type="ECO:0000256" key="2">
    <source>
        <dbReference type="ARBA" id="ARBA00023125"/>
    </source>
</evidence>
<dbReference type="EMBL" id="JAROCG010000002">
    <property type="protein sequence ID" value="MDN4612232.1"/>
    <property type="molecule type" value="Genomic_DNA"/>
</dbReference>
<dbReference type="SUPFAM" id="SSF48008">
    <property type="entry name" value="GntR ligand-binding domain-like"/>
    <property type="match status" value="1"/>
</dbReference>
<dbReference type="InterPro" id="IPR011711">
    <property type="entry name" value="GntR_C"/>
</dbReference>
<dbReference type="InterPro" id="IPR036390">
    <property type="entry name" value="WH_DNA-bd_sf"/>
</dbReference>